<feature type="domain" description="HTH araC/xylS-type" evidence="4">
    <location>
        <begin position="227"/>
        <end position="331"/>
    </location>
</feature>
<dbReference type="PROSITE" id="PS01124">
    <property type="entry name" value="HTH_ARAC_FAMILY_2"/>
    <property type="match status" value="1"/>
</dbReference>
<dbReference type="InterPro" id="IPR018062">
    <property type="entry name" value="HTH_AraC-typ_CS"/>
</dbReference>
<reference evidence="5 6" key="1">
    <citation type="submission" date="2019-09" db="EMBL/GenBank/DDBJ databases">
        <title>Hydrogenophaga aromatica sp. nov., isolated from a para-xylene-degrading enrichment culture.</title>
        <authorList>
            <person name="Tancsics A."/>
            <person name="Banerjee S."/>
        </authorList>
    </citation>
    <scope>NUCLEOTIDE SEQUENCE [LARGE SCALE GENOMIC DNA]</scope>
    <source>
        <strain evidence="5 6">D2P1</strain>
    </source>
</reference>
<dbReference type="PANTHER" id="PTHR46796:SF12">
    <property type="entry name" value="HTH-TYPE DNA-BINDING TRANSCRIPTIONAL ACTIVATOR EUTR"/>
    <property type="match status" value="1"/>
</dbReference>
<evidence type="ECO:0000256" key="2">
    <source>
        <dbReference type="ARBA" id="ARBA00023125"/>
    </source>
</evidence>
<dbReference type="GO" id="GO:0003700">
    <property type="term" value="F:DNA-binding transcription factor activity"/>
    <property type="evidence" value="ECO:0007669"/>
    <property type="project" value="InterPro"/>
</dbReference>
<dbReference type="SMART" id="SM00342">
    <property type="entry name" value="HTH_ARAC"/>
    <property type="match status" value="1"/>
</dbReference>
<evidence type="ECO:0000313" key="5">
    <source>
        <dbReference type="EMBL" id="NWF45617.1"/>
    </source>
</evidence>
<sequence>MLSPYRYPLASHALFHTRDVDEARESVARVFCPHVLQPCGPIVVLDARHHSAPVFHDVSLNYVQYGPAVDIEPGQLGSFYLLQLPLRGSAEVSCGGQHVTAGQGMASLPSPSEYLKMRWADDSPHLILRISQGAVVRQVEQLAQTAVHRPLVFGLGLAMDTPALAPLAGFVRYLADTLEGDGGFAGSALAQQAEAYLLNVLLLQAPHNYSEALSGDARRPLLPRAVRRAQDFMQANVKRPLTLADLCGHLHVNARSLQQAFVAHTGESPMVYWRNLRLDKVREVLRRAASQAPAGVAVTQVAAEHGFLHMGHFAAQYQRRFGELPVETLKTPRAVMQGSSLRA</sequence>
<dbReference type="EMBL" id="VYGV01000007">
    <property type="protein sequence ID" value="NWF45617.1"/>
    <property type="molecule type" value="Genomic_DNA"/>
</dbReference>
<comment type="caution">
    <text evidence="5">The sequence shown here is derived from an EMBL/GenBank/DDBJ whole genome shotgun (WGS) entry which is preliminary data.</text>
</comment>
<evidence type="ECO:0000256" key="3">
    <source>
        <dbReference type="ARBA" id="ARBA00023163"/>
    </source>
</evidence>
<keyword evidence="1" id="KW-0805">Transcription regulation</keyword>
<keyword evidence="6" id="KW-1185">Reference proteome</keyword>
<dbReference type="InterPro" id="IPR050204">
    <property type="entry name" value="AraC_XylS_family_regulators"/>
</dbReference>
<dbReference type="Pfam" id="PF12833">
    <property type="entry name" value="HTH_18"/>
    <property type="match status" value="1"/>
</dbReference>
<dbReference type="RefSeq" id="WP_177135523.1">
    <property type="nucleotide sequence ID" value="NZ_VYGV01000007.1"/>
</dbReference>
<evidence type="ECO:0000256" key="1">
    <source>
        <dbReference type="ARBA" id="ARBA00023015"/>
    </source>
</evidence>
<dbReference type="InterPro" id="IPR009057">
    <property type="entry name" value="Homeodomain-like_sf"/>
</dbReference>
<evidence type="ECO:0000259" key="4">
    <source>
        <dbReference type="PROSITE" id="PS01124"/>
    </source>
</evidence>
<name>A0A7Y8GX19_9BURK</name>
<dbReference type="InterPro" id="IPR018060">
    <property type="entry name" value="HTH_AraC"/>
</dbReference>
<dbReference type="Gene3D" id="1.10.10.60">
    <property type="entry name" value="Homeodomain-like"/>
    <property type="match status" value="1"/>
</dbReference>
<organism evidence="5 6">
    <name type="scientific">Hydrogenophaga aromaticivorans</name>
    <dbReference type="NCBI Taxonomy" id="2610898"/>
    <lineage>
        <taxon>Bacteria</taxon>
        <taxon>Pseudomonadati</taxon>
        <taxon>Pseudomonadota</taxon>
        <taxon>Betaproteobacteria</taxon>
        <taxon>Burkholderiales</taxon>
        <taxon>Comamonadaceae</taxon>
        <taxon>Hydrogenophaga</taxon>
    </lineage>
</organism>
<dbReference type="AlphaFoldDB" id="A0A7Y8GX19"/>
<keyword evidence="3" id="KW-0804">Transcription</keyword>
<dbReference type="Pfam" id="PF14525">
    <property type="entry name" value="AraC_binding_2"/>
    <property type="match status" value="1"/>
</dbReference>
<dbReference type="SUPFAM" id="SSF46689">
    <property type="entry name" value="Homeodomain-like"/>
    <property type="match status" value="1"/>
</dbReference>
<accession>A0A7Y8GX19</accession>
<dbReference type="Proteomes" id="UP000545507">
    <property type="component" value="Unassembled WGS sequence"/>
</dbReference>
<evidence type="ECO:0000313" key="6">
    <source>
        <dbReference type="Proteomes" id="UP000545507"/>
    </source>
</evidence>
<dbReference type="PROSITE" id="PS00041">
    <property type="entry name" value="HTH_ARAC_FAMILY_1"/>
    <property type="match status" value="1"/>
</dbReference>
<gene>
    <name evidence="5" type="ORF">F3K02_10205</name>
</gene>
<keyword evidence="2" id="KW-0238">DNA-binding</keyword>
<dbReference type="PANTHER" id="PTHR46796">
    <property type="entry name" value="HTH-TYPE TRANSCRIPTIONAL ACTIVATOR RHAS-RELATED"/>
    <property type="match status" value="1"/>
</dbReference>
<dbReference type="InterPro" id="IPR035418">
    <property type="entry name" value="AraC-bd_2"/>
</dbReference>
<dbReference type="GO" id="GO:0043565">
    <property type="term" value="F:sequence-specific DNA binding"/>
    <property type="evidence" value="ECO:0007669"/>
    <property type="project" value="InterPro"/>
</dbReference>
<protein>
    <submittedName>
        <fullName evidence="5">Helix-turn-helix domain-containing protein</fullName>
    </submittedName>
</protein>
<proteinExistence type="predicted"/>